<dbReference type="InterPro" id="IPR024412">
    <property type="entry name" value="Lsr2_dim_dom"/>
</dbReference>
<dbReference type="Gene3D" id="3.30.60.230">
    <property type="entry name" value="Lsr2, dimerization domain"/>
    <property type="match status" value="1"/>
</dbReference>
<evidence type="ECO:0000313" key="6">
    <source>
        <dbReference type="Proteomes" id="UP000265419"/>
    </source>
</evidence>
<keyword evidence="1" id="KW-0238">DNA-binding</keyword>
<evidence type="ECO:0000259" key="3">
    <source>
        <dbReference type="Pfam" id="PF11774"/>
    </source>
</evidence>
<evidence type="ECO:0000256" key="1">
    <source>
        <dbReference type="ARBA" id="ARBA00023125"/>
    </source>
</evidence>
<feature type="domain" description="Lsr2 dimerization" evidence="3">
    <location>
        <begin position="1"/>
        <end position="61"/>
    </location>
</feature>
<feature type="compositionally biased region" description="Low complexity" evidence="2">
    <location>
        <begin position="65"/>
        <end position="82"/>
    </location>
</feature>
<name>A0A399JD77_9MICC</name>
<comment type="caution">
    <text evidence="5">The sequence shown here is derived from an EMBL/GenBank/DDBJ whole genome shotgun (WGS) entry which is preliminary data.</text>
</comment>
<evidence type="ECO:0000256" key="2">
    <source>
        <dbReference type="SAM" id="MobiDB-lite"/>
    </source>
</evidence>
<dbReference type="InterPro" id="IPR055370">
    <property type="entry name" value="Lsr2_DNA-bd"/>
</dbReference>
<dbReference type="GO" id="GO:0003677">
    <property type="term" value="F:DNA binding"/>
    <property type="evidence" value="ECO:0007669"/>
    <property type="project" value="UniProtKB-KW"/>
</dbReference>
<feature type="domain" description="Lsr2 DNA-binding" evidence="4">
    <location>
        <begin position="82"/>
        <end position="115"/>
    </location>
</feature>
<dbReference type="InterPro" id="IPR042261">
    <property type="entry name" value="Lsr2-like_dimerization"/>
</dbReference>
<dbReference type="RefSeq" id="WP_119424459.1">
    <property type="nucleotide sequence ID" value="NZ_QQXK01000011.1"/>
</dbReference>
<dbReference type="Proteomes" id="UP000265419">
    <property type="component" value="Unassembled WGS sequence"/>
</dbReference>
<organism evidence="5 6">
    <name type="scientific">Galactobacter valiniphilus</name>
    <dbReference type="NCBI Taxonomy" id="2676122"/>
    <lineage>
        <taxon>Bacteria</taxon>
        <taxon>Bacillati</taxon>
        <taxon>Actinomycetota</taxon>
        <taxon>Actinomycetes</taxon>
        <taxon>Micrococcales</taxon>
        <taxon>Micrococcaceae</taxon>
        <taxon>Galactobacter</taxon>
    </lineage>
</organism>
<sequence>MAEIQTTTLIDDLTGKPLDAEKAHRIHFSVEGKTYRLDVDEKGADEFHAALDRFIEVSTKVAAGGASKRAAAAPRRASAGSGEQTKMREWAKANGYEVAERGRIPAAIQEAYAAAN</sequence>
<keyword evidence="6" id="KW-1185">Reference proteome</keyword>
<dbReference type="Pfam" id="PF23359">
    <property type="entry name" value="Lsr2_DNA-bd"/>
    <property type="match status" value="1"/>
</dbReference>
<feature type="region of interest" description="Disordered" evidence="2">
    <location>
        <begin position="65"/>
        <end position="87"/>
    </location>
</feature>
<protein>
    <submittedName>
        <fullName evidence="5">Lsr2 family protein</fullName>
    </submittedName>
</protein>
<dbReference type="Gene3D" id="4.10.320.10">
    <property type="entry name" value="E3-binding domain"/>
    <property type="match status" value="1"/>
</dbReference>
<gene>
    <name evidence="5" type="ORF">DWB68_07150</name>
</gene>
<dbReference type="GO" id="GO:0016746">
    <property type="term" value="F:acyltransferase activity"/>
    <property type="evidence" value="ECO:0007669"/>
    <property type="project" value="InterPro"/>
</dbReference>
<dbReference type="EMBL" id="QQXK01000011">
    <property type="protein sequence ID" value="RII42517.1"/>
    <property type="molecule type" value="Genomic_DNA"/>
</dbReference>
<evidence type="ECO:0000313" key="5">
    <source>
        <dbReference type="EMBL" id="RII42517.1"/>
    </source>
</evidence>
<evidence type="ECO:0000259" key="4">
    <source>
        <dbReference type="Pfam" id="PF23359"/>
    </source>
</evidence>
<dbReference type="InterPro" id="IPR036625">
    <property type="entry name" value="E3-bd_dom_sf"/>
</dbReference>
<dbReference type="Pfam" id="PF11774">
    <property type="entry name" value="Lsr2"/>
    <property type="match status" value="1"/>
</dbReference>
<reference evidence="5 6" key="1">
    <citation type="submission" date="2018-07" db="EMBL/GenBank/DDBJ databases">
        <title>Arthrobacter sp. nov., isolated from raw cow's milk with high bacterial count.</title>
        <authorList>
            <person name="Hahne J."/>
            <person name="Isele D."/>
            <person name="Lipski A."/>
        </authorList>
    </citation>
    <scope>NUCLEOTIDE SEQUENCE [LARGE SCALE GENOMIC DNA]</scope>
    <source>
        <strain evidence="5 6">JZ R-35</strain>
    </source>
</reference>
<proteinExistence type="predicted"/>
<accession>A0A399JD77</accession>
<dbReference type="AlphaFoldDB" id="A0A399JD77"/>